<sequence length="415" mass="47845">MLADAWMCSDFVQKVTMNKNTAPYTTERKVREKAVFQGITESQNKREKAFLLFGKDEVTSSILVISSRRQASAGRLYSYHTLFCSIKMRSPMKYSVIVPCYNTQDIFDQELAGICDVFRSRLHTDSFEVILVNDCSPDPKTLPFLKEMRLKYPFVKLVDLVKNTGQANAQLAAMHYVTGEIVVNLDDDMQTRPDNIPVLLEKLEEGYDVVFGRYFHKKHSAIRRLFTRMDDSFETMFLNKPKNLSCTSFWVARRYVINEIINYKFAYSFMEGLFLRTTRKMTNVDIEHYDRVEGKSGYTFRSLLKLWSNFTNFTVKPLRIAGVAGVITVLFAFIFMLVTIFHRIADPTIPQGYSALMCVILFFFGMVMMMLGIMGEYIGRIFMCINSAPQFVVKKVYEKTESGAGEEEGSECRKD</sequence>
<dbReference type="Pfam" id="PF00535">
    <property type="entry name" value="Glycos_transf_2"/>
    <property type="match status" value="1"/>
</dbReference>
<feature type="transmembrane region" description="Helical" evidence="8">
    <location>
        <begin position="320"/>
        <end position="341"/>
    </location>
</feature>
<comment type="caution">
    <text evidence="10">The sequence shown here is derived from an EMBL/GenBank/DDBJ whole genome shotgun (WGS) entry which is preliminary data.</text>
</comment>
<dbReference type="PANTHER" id="PTHR48090:SF3">
    <property type="entry name" value="UNDECAPRENYL-PHOSPHATE 4-DEOXY-4-FORMAMIDO-L-ARABINOSE TRANSFERASE"/>
    <property type="match status" value="1"/>
</dbReference>
<keyword evidence="3 10" id="KW-0808">Transferase</keyword>
<dbReference type="Gene3D" id="3.90.550.10">
    <property type="entry name" value="Spore Coat Polysaccharide Biosynthesis Protein SpsA, Chain A"/>
    <property type="match status" value="1"/>
</dbReference>
<feature type="domain" description="Glycosyltransferase 2-like" evidence="9">
    <location>
        <begin position="95"/>
        <end position="259"/>
    </location>
</feature>
<evidence type="ECO:0000256" key="5">
    <source>
        <dbReference type="ARBA" id="ARBA00022985"/>
    </source>
</evidence>
<evidence type="ECO:0000256" key="3">
    <source>
        <dbReference type="ARBA" id="ARBA00022679"/>
    </source>
</evidence>
<dbReference type="Proteomes" id="UP000466864">
    <property type="component" value="Unassembled WGS sequence"/>
</dbReference>
<dbReference type="GO" id="GO:0005886">
    <property type="term" value="C:plasma membrane"/>
    <property type="evidence" value="ECO:0007669"/>
    <property type="project" value="TreeGrafter"/>
</dbReference>
<keyword evidence="5" id="KW-0448">Lipopolysaccharide biosynthesis</keyword>
<evidence type="ECO:0000256" key="8">
    <source>
        <dbReference type="SAM" id="Phobius"/>
    </source>
</evidence>
<evidence type="ECO:0000256" key="4">
    <source>
        <dbReference type="ARBA" id="ARBA00022692"/>
    </source>
</evidence>
<evidence type="ECO:0000256" key="6">
    <source>
        <dbReference type="ARBA" id="ARBA00022989"/>
    </source>
</evidence>
<keyword evidence="11" id="KW-1185">Reference proteome</keyword>
<accession>A0A7X2P938</accession>
<dbReference type="AlphaFoldDB" id="A0A7X2P938"/>
<gene>
    <name evidence="10" type="ORF">FYJ60_09260</name>
</gene>
<name>A0A7X2P938_9FIRM</name>
<evidence type="ECO:0000256" key="1">
    <source>
        <dbReference type="ARBA" id="ARBA00022475"/>
    </source>
</evidence>
<dbReference type="SUPFAM" id="SSF53448">
    <property type="entry name" value="Nucleotide-diphospho-sugar transferases"/>
    <property type="match status" value="1"/>
</dbReference>
<dbReference type="PANTHER" id="PTHR48090">
    <property type="entry name" value="UNDECAPRENYL-PHOSPHATE 4-DEOXY-4-FORMAMIDO-L-ARABINOSE TRANSFERASE-RELATED"/>
    <property type="match status" value="1"/>
</dbReference>
<keyword evidence="7 8" id="KW-0472">Membrane</keyword>
<feature type="transmembrane region" description="Helical" evidence="8">
    <location>
        <begin position="353"/>
        <end position="373"/>
    </location>
</feature>
<dbReference type="InterPro" id="IPR029044">
    <property type="entry name" value="Nucleotide-diphossugar_trans"/>
</dbReference>
<protein>
    <submittedName>
        <fullName evidence="10">Glycosyltransferase</fullName>
    </submittedName>
</protein>
<evidence type="ECO:0000313" key="11">
    <source>
        <dbReference type="Proteomes" id="UP000466864"/>
    </source>
</evidence>
<dbReference type="EMBL" id="VUMV01000006">
    <property type="protein sequence ID" value="MST82502.1"/>
    <property type="molecule type" value="Genomic_DNA"/>
</dbReference>
<keyword evidence="1" id="KW-1003">Cell membrane</keyword>
<evidence type="ECO:0000259" key="9">
    <source>
        <dbReference type="Pfam" id="PF00535"/>
    </source>
</evidence>
<evidence type="ECO:0000313" key="10">
    <source>
        <dbReference type="EMBL" id="MST82502.1"/>
    </source>
</evidence>
<dbReference type="GO" id="GO:0099621">
    <property type="term" value="F:undecaprenyl-phosphate 4-deoxy-4-formamido-L-arabinose transferase activity"/>
    <property type="evidence" value="ECO:0007669"/>
    <property type="project" value="TreeGrafter"/>
</dbReference>
<evidence type="ECO:0000256" key="2">
    <source>
        <dbReference type="ARBA" id="ARBA00022676"/>
    </source>
</evidence>
<keyword evidence="2" id="KW-0328">Glycosyltransferase</keyword>
<dbReference type="InterPro" id="IPR001173">
    <property type="entry name" value="Glyco_trans_2-like"/>
</dbReference>
<dbReference type="GO" id="GO:0009103">
    <property type="term" value="P:lipopolysaccharide biosynthetic process"/>
    <property type="evidence" value="ECO:0007669"/>
    <property type="project" value="UniProtKB-KW"/>
</dbReference>
<dbReference type="InterPro" id="IPR050256">
    <property type="entry name" value="Glycosyltransferase_2"/>
</dbReference>
<proteinExistence type="predicted"/>
<keyword evidence="6 8" id="KW-1133">Transmembrane helix</keyword>
<reference evidence="10 11" key="1">
    <citation type="submission" date="2019-08" db="EMBL/GenBank/DDBJ databases">
        <title>In-depth cultivation of the pig gut microbiome towards novel bacterial diversity and tailored functional studies.</title>
        <authorList>
            <person name="Wylensek D."/>
            <person name="Hitch T.C.A."/>
            <person name="Clavel T."/>
        </authorList>
    </citation>
    <scope>NUCLEOTIDE SEQUENCE [LARGE SCALE GENOMIC DNA]</scope>
    <source>
        <strain evidence="10 11">Oil+RF-744-WCA-WT-13</strain>
    </source>
</reference>
<evidence type="ECO:0000256" key="7">
    <source>
        <dbReference type="ARBA" id="ARBA00023136"/>
    </source>
</evidence>
<keyword evidence="4 8" id="KW-0812">Transmembrane</keyword>
<organism evidence="10 11">
    <name type="scientific">Bilifractor porci</name>
    <dbReference type="NCBI Taxonomy" id="2606636"/>
    <lineage>
        <taxon>Bacteria</taxon>
        <taxon>Bacillati</taxon>
        <taxon>Bacillota</taxon>
        <taxon>Clostridia</taxon>
        <taxon>Lachnospirales</taxon>
        <taxon>Lachnospiraceae</taxon>
        <taxon>Bilifractor</taxon>
    </lineage>
</organism>